<protein>
    <submittedName>
        <fullName evidence="2">Uncharacterized protein</fullName>
    </submittedName>
</protein>
<dbReference type="AlphaFoldDB" id="A0A563UA62"/>
<comment type="caution">
    <text evidence="2">The sequence shown here is derived from an EMBL/GenBank/DDBJ whole genome shotgun (WGS) entry which is preliminary data.</text>
</comment>
<accession>A0A563UA62</accession>
<feature type="chain" id="PRO_5021916859" evidence="1">
    <location>
        <begin position="23"/>
        <end position="178"/>
    </location>
</feature>
<evidence type="ECO:0000313" key="2">
    <source>
        <dbReference type="EMBL" id="TWR28277.1"/>
    </source>
</evidence>
<keyword evidence="3" id="KW-1185">Reference proteome</keyword>
<reference evidence="2 3" key="1">
    <citation type="submission" date="2019-07" db="EMBL/GenBank/DDBJ databases">
        <authorList>
            <person name="Kim J."/>
        </authorList>
    </citation>
    <scope>NUCLEOTIDE SEQUENCE [LARGE SCALE GENOMIC DNA]</scope>
    <source>
        <strain evidence="2 3">MJ1a</strain>
    </source>
</reference>
<keyword evidence="1" id="KW-0732">Signal</keyword>
<gene>
    <name evidence="2" type="ORF">FPZ42_03415</name>
</gene>
<organism evidence="2 3">
    <name type="scientific">Mucilaginibacter achroorhodeus</name>
    <dbReference type="NCBI Taxonomy" id="2599294"/>
    <lineage>
        <taxon>Bacteria</taxon>
        <taxon>Pseudomonadati</taxon>
        <taxon>Bacteroidota</taxon>
        <taxon>Sphingobacteriia</taxon>
        <taxon>Sphingobacteriales</taxon>
        <taxon>Sphingobacteriaceae</taxon>
        <taxon>Mucilaginibacter</taxon>
    </lineage>
</organism>
<dbReference type="OrthoDB" id="797017at2"/>
<feature type="signal peptide" evidence="1">
    <location>
        <begin position="1"/>
        <end position="22"/>
    </location>
</feature>
<dbReference type="EMBL" id="VOEI01000001">
    <property type="protein sequence ID" value="TWR28277.1"/>
    <property type="molecule type" value="Genomic_DNA"/>
</dbReference>
<proteinExistence type="predicted"/>
<dbReference type="RefSeq" id="WP_146269073.1">
    <property type="nucleotide sequence ID" value="NZ_VOEI01000001.1"/>
</dbReference>
<evidence type="ECO:0000313" key="3">
    <source>
        <dbReference type="Proteomes" id="UP000318010"/>
    </source>
</evidence>
<dbReference type="Proteomes" id="UP000318010">
    <property type="component" value="Unassembled WGS sequence"/>
</dbReference>
<sequence length="178" mass="18980">MKKIYCQILLATTLFVAFSSCKMDPPVLPANLIPITDGPKVTDPGTGTNPGTPEPVNSIGLPIGGTNTIRIQLNSATGIQTFNQVMYNDVSGILDFVGLLNSDTITFSYVGDKTGTFDLLLFSYLDYSLPPGETGKVEVTVSTMDQYSKGTIKGGFTADVVNSSGHKESIRGSFNIKQ</sequence>
<evidence type="ECO:0000256" key="1">
    <source>
        <dbReference type="SAM" id="SignalP"/>
    </source>
</evidence>
<name>A0A563UA62_9SPHI</name>
<dbReference type="PROSITE" id="PS51257">
    <property type="entry name" value="PROKAR_LIPOPROTEIN"/>
    <property type="match status" value="1"/>
</dbReference>